<dbReference type="InterPro" id="IPR001001">
    <property type="entry name" value="DNA_polIII_beta"/>
</dbReference>
<dbReference type="SUPFAM" id="SSF55979">
    <property type="entry name" value="DNA clamp"/>
    <property type="match status" value="3"/>
</dbReference>
<dbReference type="Pfam" id="PF02767">
    <property type="entry name" value="DNA_pol3_beta_2"/>
    <property type="match status" value="1"/>
</dbReference>
<keyword evidence="9" id="KW-0238">DNA-binding</keyword>
<evidence type="ECO:0000256" key="9">
    <source>
        <dbReference type="ARBA" id="ARBA00023125"/>
    </source>
</evidence>
<dbReference type="GO" id="GO:0008408">
    <property type="term" value="F:3'-5' exonuclease activity"/>
    <property type="evidence" value="ECO:0007669"/>
    <property type="project" value="InterPro"/>
</dbReference>
<dbReference type="EMBL" id="LM995447">
    <property type="protein sequence ID" value="CDZ23153.1"/>
    <property type="molecule type" value="Genomic_DNA"/>
</dbReference>
<evidence type="ECO:0000259" key="11">
    <source>
        <dbReference type="Pfam" id="PF00712"/>
    </source>
</evidence>
<accession>A0A078KKY8</accession>
<dbReference type="STRING" id="29343.CCDG5_0002"/>
<dbReference type="GO" id="GO:0009360">
    <property type="term" value="C:DNA polymerase III complex"/>
    <property type="evidence" value="ECO:0007669"/>
    <property type="project" value="InterPro"/>
</dbReference>
<dbReference type="OrthoDB" id="8421503at2"/>
<comment type="function">
    <text evidence="10">Confers DNA tethering and processivity to DNA polymerases and other proteins. Acts as a clamp, forming a ring around DNA (a reaction catalyzed by the clamp-loading complex) which diffuses in an ATP-independent manner freely and bidirectionally along dsDNA. Initially characterized for its ability to contact the catalytic subunit of DNA polymerase III (Pol III), a complex, multichain enzyme responsible for most of the replicative synthesis in bacteria; Pol III exhibits 3'-5' exonuclease proofreading activity. The beta chain is required for initiation of replication as well as for processivity of DNA replication.</text>
</comment>
<sequence length="369" mass="40805">MKFSCGKKNFSDAVSVIQRAVSTKTTIPALEGILIKAADNKITLTSNDLEIGMTTTLDANVTEPGDVVLNAKLFSEILRKLPTDYVDISVDDKLLTTVTSGASEFTILGIPASEFPETPVLTECEKFSIPQNILASMIRQTIFCISTDDTKPVHTGSLFELSENQIRIVSVDGFRLAVRTEKINNSLTAKFVVPGKTLSEILKMLSPESDENINMCIGRKHILFEINGYTIISRLLEGDFLDYRSVIVNASSTEIRINVRNFTDSIERASLLISDRLKSPVRCVFDKDIIKVTCSTPSGKVYDEIPATLTGDTVEMGFNNRYLLDALKAAECDEIRVFLNGPLSPMRIYPIDGENFIFLVLPVRLKTDA</sequence>
<dbReference type="PANTHER" id="PTHR30478">
    <property type="entry name" value="DNA POLYMERASE III SUBUNIT BETA"/>
    <property type="match status" value="1"/>
</dbReference>
<evidence type="ECO:0000256" key="4">
    <source>
        <dbReference type="ARBA" id="ARBA00022490"/>
    </source>
</evidence>
<keyword evidence="6 10" id="KW-0548">Nucleotidyltransferase</keyword>
<dbReference type="Proteomes" id="UP000032431">
    <property type="component" value="Chromosome I"/>
</dbReference>
<evidence type="ECO:0000256" key="1">
    <source>
        <dbReference type="ARBA" id="ARBA00004496"/>
    </source>
</evidence>
<dbReference type="Gene3D" id="3.70.10.10">
    <property type="match status" value="1"/>
</dbReference>
<dbReference type="Gene3D" id="3.10.150.10">
    <property type="entry name" value="DNA Polymerase III, subunit A, domain 2"/>
    <property type="match status" value="1"/>
</dbReference>
<evidence type="ECO:0000256" key="10">
    <source>
        <dbReference type="PIRNR" id="PIRNR000804"/>
    </source>
</evidence>
<dbReference type="AlphaFoldDB" id="A0A078KKY8"/>
<dbReference type="InterPro" id="IPR022635">
    <property type="entry name" value="DNA_polIII_beta_C"/>
</dbReference>
<evidence type="ECO:0000313" key="15">
    <source>
        <dbReference type="Proteomes" id="UP000032431"/>
    </source>
</evidence>
<dbReference type="HOGENOM" id="CLU_038149_2_1_9"/>
<dbReference type="GO" id="GO:0006271">
    <property type="term" value="P:DNA strand elongation involved in DNA replication"/>
    <property type="evidence" value="ECO:0007669"/>
    <property type="project" value="TreeGrafter"/>
</dbReference>
<dbReference type="CDD" id="cd00140">
    <property type="entry name" value="beta_clamp"/>
    <property type="match status" value="1"/>
</dbReference>
<dbReference type="InterPro" id="IPR022634">
    <property type="entry name" value="DNA_polIII_beta_N"/>
</dbReference>
<gene>
    <name evidence="14" type="ORF">CCDG5_0002</name>
</gene>
<dbReference type="KEGG" id="ccel:CCDG5_0002"/>
<evidence type="ECO:0000256" key="5">
    <source>
        <dbReference type="ARBA" id="ARBA00022679"/>
    </source>
</evidence>
<dbReference type="PIRSF" id="PIRSF000804">
    <property type="entry name" value="DNA_pol_III_b"/>
    <property type="match status" value="1"/>
</dbReference>
<dbReference type="PATRIC" id="fig|29343.3.peg.2"/>
<feature type="domain" description="DNA polymerase III beta sliding clamp central" evidence="12">
    <location>
        <begin position="129"/>
        <end position="240"/>
    </location>
</feature>
<reference evidence="15" key="1">
    <citation type="submission" date="2014-07" db="EMBL/GenBank/DDBJ databases">
        <authorList>
            <person name="Wibberg D."/>
        </authorList>
    </citation>
    <scope>NUCLEOTIDE SEQUENCE [LARGE SCALE GENOMIC DNA]</scope>
    <source>
        <strain evidence="15">DG5</strain>
    </source>
</reference>
<evidence type="ECO:0000256" key="6">
    <source>
        <dbReference type="ARBA" id="ARBA00022695"/>
    </source>
</evidence>
<evidence type="ECO:0000256" key="3">
    <source>
        <dbReference type="ARBA" id="ARBA00021035"/>
    </source>
</evidence>
<comment type="subcellular location">
    <subcellularLocation>
        <location evidence="1 10">Cytoplasm</location>
    </subcellularLocation>
</comment>
<dbReference type="PANTHER" id="PTHR30478:SF0">
    <property type="entry name" value="BETA SLIDING CLAMP"/>
    <property type="match status" value="1"/>
</dbReference>
<feature type="domain" description="DNA polymerase III beta sliding clamp C-terminal" evidence="13">
    <location>
        <begin position="245"/>
        <end position="364"/>
    </location>
</feature>
<dbReference type="GO" id="GO:0003677">
    <property type="term" value="F:DNA binding"/>
    <property type="evidence" value="ECO:0007669"/>
    <property type="project" value="UniProtKB-UniRule"/>
</dbReference>
<protein>
    <recommendedName>
        <fullName evidence="3 10">Beta sliding clamp</fullName>
    </recommendedName>
</protein>
<evidence type="ECO:0000259" key="13">
    <source>
        <dbReference type="Pfam" id="PF02768"/>
    </source>
</evidence>
<keyword evidence="8 10" id="KW-0239">DNA-directed DNA polymerase</keyword>
<dbReference type="SMART" id="SM00480">
    <property type="entry name" value="POL3Bc"/>
    <property type="match status" value="1"/>
</dbReference>
<dbReference type="InterPro" id="IPR046938">
    <property type="entry name" value="DNA_clamp_sf"/>
</dbReference>
<evidence type="ECO:0000256" key="7">
    <source>
        <dbReference type="ARBA" id="ARBA00022705"/>
    </source>
</evidence>
<dbReference type="GO" id="GO:0005737">
    <property type="term" value="C:cytoplasm"/>
    <property type="evidence" value="ECO:0007669"/>
    <property type="project" value="UniProtKB-SubCell"/>
</dbReference>
<organism evidence="14 15">
    <name type="scientific">[Clostridium] cellulosi</name>
    <dbReference type="NCBI Taxonomy" id="29343"/>
    <lineage>
        <taxon>Bacteria</taxon>
        <taxon>Bacillati</taxon>
        <taxon>Bacillota</taxon>
        <taxon>Clostridia</taxon>
        <taxon>Eubacteriales</taxon>
        <taxon>Oscillospiraceae</taxon>
        <taxon>Oscillospiraceae incertae sedis</taxon>
    </lineage>
</organism>
<evidence type="ECO:0000313" key="14">
    <source>
        <dbReference type="EMBL" id="CDZ23153.1"/>
    </source>
</evidence>
<comment type="subunit">
    <text evidence="10">Forms a ring-shaped head-to-tail homodimer around DNA.</text>
</comment>
<feature type="domain" description="DNA polymerase III beta sliding clamp N-terminal" evidence="11">
    <location>
        <begin position="1"/>
        <end position="118"/>
    </location>
</feature>
<keyword evidence="5 10" id="KW-0808">Transferase</keyword>
<dbReference type="InterPro" id="IPR022637">
    <property type="entry name" value="DNA_polIII_beta_cen"/>
</dbReference>
<evidence type="ECO:0000259" key="12">
    <source>
        <dbReference type="Pfam" id="PF02767"/>
    </source>
</evidence>
<name>A0A078KKY8_9FIRM</name>
<keyword evidence="4 10" id="KW-0963">Cytoplasm</keyword>
<evidence type="ECO:0000256" key="2">
    <source>
        <dbReference type="ARBA" id="ARBA00010752"/>
    </source>
</evidence>
<evidence type="ECO:0000256" key="8">
    <source>
        <dbReference type="ARBA" id="ARBA00022932"/>
    </source>
</evidence>
<dbReference type="Pfam" id="PF02768">
    <property type="entry name" value="DNA_pol3_beta_3"/>
    <property type="match status" value="1"/>
</dbReference>
<keyword evidence="15" id="KW-1185">Reference proteome</keyword>
<dbReference type="NCBIfam" id="TIGR00663">
    <property type="entry name" value="dnan"/>
    <property type="match status" value="1"/>
</dbReference>
<dbReference type="GO" id="GO:0003887">
    <property type="term" value="F:DNA-directed DNA polymerase activity"/>
    <property type="evidence" value="ECO:0007669"/>
    <property type="project" value="UniProtKB-UniRule"/>
</dbReference>
<comment type="similarity">
    <text evidence="2 10">Belongs to the beta sliding clamp family.</text>
</comment>
<proteinExistence type="inferred from homology"/>
<dbReference type="Pfam" id="PF00712">
    <property type="entry name" value="DNA_pol3_beta"/>
    <property type="match status" value="1"/>
</dbReference>
<keyword evidence="7 10" id="KW-0235">DNA replication</keyword>